<dbReference type="Proteomes" id="UP001054252">
    <property type="component" value="Unassembled WGS sequence"/>
</dbReference>
<organism evidence="1 2">
    <name type="scientific">Rubroshorea leprosula</name>
    <dbReference type="NCBI Taxonomy" id="152421"/>
    <lineage>
        <taxon>Eukaryota</taxon>
        <taxon>Viridiplantae</taxon>
        <taxon>Streptophyta</taxon>
        <taxon>Embryophyta</taxon>
        <taxon>Tracheophyta</taxon>
        <taxon>Spermatophyta</taxon>
        <taxon>Magnoliopsida</taxon>
        <taxon>eudicotyledons</taxon>
        <taxon>Gunneridae</taxon>
        <taxon>Pentapetalae</taxon>
        <taxon>rosids</taxon>
        <taxon>malvids</taxon>
        <taxon>Malvales</taxon>
        <taxon>Dipterocarpaceae</taxon>
        <taxon>Rubroshorea</taxon>
    </lineage>
</organism>
<reference evidence="1 2" key="1">
    <citation type="journal article" date="2021" name="Commun. Biol.">
        <title>The genome of Shorea leprosula (Dipterocarpaceae) highlights the ecological relevance of drought in aseasonal tropical rainforests.</title>
        <authorList>
            <person name="Ng K.K.S."/>
            <person name="Kobayashi M.J."/>
            <person name="Fawcett J.A."/>
            <person name="Hatakeyama M."/>
            <person name="Paape T."/>
            <person name="Ng C.H."/>
            <person name="Ang C.C."/>
            <person name="Tnah L.H."/>
            <person name="Lee C.T."/>
            <person name="Nishiyama T."/>
            <person name="Sese J."/>
            <person name="O'Brien M.J."/>
            <person name="Copetti D."/>
            <person name="Mohd Noor M.I."/>
            <person name="Ong R.C."/>
            <person name="Putra M."/>
            <person name="Sireger I.Z."/>
            <person name="Indrioko S."/>
            <person name="Kosugi Y."/>
            <person name="Izuno A."/>
            <person name="Isagi Y."/>
            <person name="Lee S.L."/>
            <person name="Shimizu K.K."/>
        </authorList>
    </citation>
    <scope>NUCLEOTIDE SEQUENCE [LARGE SCALE GENOMIC DNA]</scope>
    <source>
        <strain evidence="1">214</strain>
    </source>
</reference>
<evidence type="ECO:0008006" key="3">
    <source>
        <dbReference type="Google" id="ProtNLM"/>
    </source>
</evidence>
<gene>
    <name evidence="1" type="ORF">SLEP1_g12426</name>
</gene>
<name>A0AAV5ILP4_9ROSI</name>
<sequence>MASTLVEATRSAHEEVERLELLIVQCLEDTDPLTSRKHRSIRNHRVRQRIDSITSTANRLMDTYEDKDNARKEEIAALGTDGFCAFYGRLK</sequence>
<accession>A0AAV5ILP4</accession>
<comment type="caution">
    <text evidence="1">The sequence shown here is derived from an EMBL/GenBank/DDBJ whole genome shotgun (WGS) entry which is preliminary data.</text>
</comment>
<protein>
    <recommendedName>
        <fullName evidence="3">BAG domain-containing protein</fullName>
    </recommendedName>
</protein>
<keyword evidence="2" id="KW-1185">Reference proteome</keyword>
<dbReference type="EMBL" id="BPVZ01000014">
    <property type="protein sequence ID" value="GKU99606.1"/>
    <property type="molecule type" value="Genomic_DNA"/>
</dbReference>
<dbReference type="AlphaFoldDB" id="A0AAV5ILP4"/>
<proteinExistence type="predicted"/>
<evidence type="ECO:0000313" key="1">
    <source>
        <dbReference type="EMBL" id="GKU99606.1"/>
    </source>
</evidence>
<evidence type="ECO:0000313" key="2">
    <source>
        <dbReference type="Proteomes" id="UP001054252"/>
    </source>
</evidence>